<keyword evidence="8" id="KW-0472">Membrane</keyword>
<dbReference type="GO" id="GO:0016485">
    <property type="term" value="P:protein processing"/>
    <property type="evidence" value="ECO:0007669"/>
    <property type="project" value="TreeGrafter"/>
</dbReference>
<dbReference type="Pfam" id="PF01431">
    <property type="entry name" value="Peptidase_M13"/>
    <property type="match status" value="1"/>
</dbReference>
<evidence type="ECO:0000313" key="12">
    <source>
        <dbReference type="Proteomes" id="UP000887116"/>
    </source>
</evidence>
<keyword evidence="12" id="KW-1185">Reference proteome</keyword>
<dbReference type="GO" id="GO:0004222">
    <property type="term" value="F:metalloendopeptidase activity"/>
    <property type="evidence" value="ECO:0007669"/>
    <property type="project" value="InterPro"/>
</dbReference>
<protein>
    <submittedName>
        <fullName evidence="11">Endothelin-converting enzyme homolog</fullName>
    </submittedName>
</protein>
<dbReference type="GO" id="GO:0005886">
    <property type="term" value="C:plasma membrane"/>
    <property type="evidence" value="ECO:0007669"/>
    <property type="project" value="TreeGrafter"/>
</dbReference>
<dbReference type="InterPro" id="IPR018497">
    <property type="entry name" value="Peptidase_M13_C"/>
</dbReference>
<keyword evidence="8" id="KW-0812">Transmembrane</keyword>
<keyword evidence="8" id="KW-1133">Transmembrane helix</keyword>
<dbReference type="Pfam" id="PF05649">
    <property type="entry name" value="Peptidase_M13_N"/>
    <property type="match status" value="1"/>
</dbReference>
<keyword evidence="5" id="KW-0378">Hydrolase</keyword>
<evidence type="ECO:0000256" key="4">
    <source>
        <dbReference type="ARBA" id="ARBA00022723"/>
    </source>
</evidence>
<evidence type="ECO:0000256" key="2">
    <source>
        <dbReference type="ARBA" id="ARBA00007357"/>
    </source>
</evidence>
<gene>
    <name evidence="11" type="ORF">TNCT_216971</name>
</gene>
<evidence type="ECO:0000313" key="11">
    <source>
        <dbReference type="EMBL" id="GFQ70744.1"/>
    </source>
</evidence>
<keyword evidence="4" id="KW-0479">Metal-binding</keyword>
<comment type="similarity">
    <text evidence="2">Belongs to the peptidase M13 family.</text>
</comment>
<dbReference type="InterPro" id="IPR008753">
    <property type="entry name" value="Peptidase_M13_N"/>
</dbReference>
<dbReference type="PROSITE" id="PS51885">
    <property type="entry name" value="NEPRILYSIN"/>
    <property type="match status" value="1"/>
</dbReference>
<comment type="caution">
    <text evidence="11">The sequence shown here is derived from an EMBL/GenBank/DDBJ whole genome shotgun (WGS) entry which is preliminary data.</text>
</comment>
<dbReference type="OrthoDB" id="6475849at2759"/>
<evidence type="ECO:0000259" key="10">
    <source>
        <dbReference type="Pfam" id="PF05649"/>
    </source>
</evidence>
<evidence type="ECO:0000256" key="1">
    <source>
        <dbReference type="ARBA" id="ARBA00001947"/>
    </source>
</evidence>
<organism evidence="11 12">
    <name type="scientific">Trichonephila clavata</name>
    <name type="common">Joro spider</name>
    <name type="synonym">Nephila clavata</name>
    <dbReference type="NCBI Taxonomy" id="2740835"/>
    <lineage>
        <taxon>Eukaryota</taxon>
        <taxon>Metazoa</taxon>
        <taxon>Ecdysozoa</taxon>
        <taxon>Arthropoda</taxon>
        <taxon>Chelicerata</taxon>
        <taxon>Arachnida</taxon>
        <taxon>Araneae</taxon>
        <taxon>Araneomorphae</taxon>
        <taxon>Entelegynae</taxon>
        <taxon>Araneoidea</taxon>
        <taxon>Nephilidae</taxon>
        <taxon>Trichonephila</taxon>
    </lineage>
</organism>
<evidence type="ECO:0000259" key="9">
    <source>
        <dbReference type="Pfam" id="PF01431"/>
    </source>
</evidence>
<keyword evidence="7" id="KW-0482">Metalloprotease</keyword>
<dbReference type="Gene3D" id="3.40.390.10">
    <property type="entry name" value="Collagenase (Catalytic Domain)"/>
    <property type="match status" value="1"/>
</dbReference>
<proteinExistence type="inferred from homology"/>
<dbReference type="InterPro" id="IPR024079">
    <property type="entry name" value="MetalloPept_cat_dom_sf"/>
</dbReference>
<feature type="domain" description="Peptidase M13 N-terminal" evidence="10">
    <location>
        <begin position="87"/>
        <end position="481"/>
    </location>
</feature>
<evidence type="ECO:0000256" key="5">
    <source>
        <dbReference type="ARBA" id="ARBA00022801"/>
    </source>
</evidence>
<comment type="cofactor">
    <cofactor evidence="1">
        <name>Zn(2+)</name>
        <dbReference type="ChEBI" id="CHEBI:29105"/>
    </cofactor>
</comment>
<feature type="domain" description="Peptidase M13 C-terminal" evidence="9">
    <location>
        <begin position="540"/>
        <end position="743"/>
    </location>
</feature>
<dbReference type="InterPro" id="IPR042089">
    <property type="entry name" value="Peptidase_M13_dom_2"/>
</dbReference>
<name>A0A8X6KDZ4_TRICU</name>
<reference evidence="11" key="1">
    <citation type="submission" date="2020-07" db="EMBL/GenBank/DDBJ databases">
        <title>Multicomponent nature underlies the extraordinary mechanical properties of spider dragline silk.</title>
        <authorList>
            <person name="Kono N."/>
            <person name="Nakamura H."/>
            <person name="Mori M."/>
            <person name="Yoshida Y."/>
            <person name="Ohtoshi R."/>
            <person name="Malay A.D."/>
            <person name="Moran D.A.P."/>
            <person name="Tomita M."/>
            <person name="Numata K."/>
            <person name="Arakawa K."/>
        </authorList>
    </citation>
    <scope>NUCLEOTIDE SEQUENCE</scope>
</reference>
<dbReference type="PANTHER" id="PTHR11733">
    <property type="entry name" value="ZINC METALLOPROTEASE FAMILY M13 NEPRILYSIN-RELATED"/>
    <property type="match status" value="1"/>
</dbReference>
<dbReference type="SUPFAM" id="SSF55486">
    <property type="entry name" value="Metalloproteases ('zincins'), catalytic domain"/>
    <property type="match status" value="1"/>
</dbReference>
<keyword evidence="3" id="KW-0645">Protease</keyword>
<dbReference type="EMBL" id="BMAO01001047">
    <property type="protein sequence ID" value="GFQ70744.1"/>
    <property type="molecule type" value="Genomic_DNA"/>
</dbReference>
<evidence type="ECO:0000256" key="8">
    <source>
        <dbReference type="SAM" id="Phobius"/>
    </source>
</evidence>
<dbReference type="PANTHER" id="PTHR11733:SF167">
    <property type="entry name" value="FI17812P1-RELATED"/>
    <property type="match status" value="1"/>
</dbReference>
<dbReference type="CDD" id="cd08662">
    <property type="entry name" value="M13"/>
    <property type="match status" value="1"/>
</dbReference>
<dbReference type="PRINTS" id="PR00786">
    <property type="entry name" value="NEPRILYSIN"/>
</dbReference>
<evidence type="ECO:0000256" key="7">
    <source>
        <dbReference type="ARBA" id="ARBA00023049"/>
    </source>
</evidence>
<dbReference type="Proteomes" id="UP000887116">
    <property type="component" value="Unassembled WGS sequence"/>
</dbReference>
<evidence type="ECO:0000256" key="6">
    <source>
        <dbReference type="ARBA" id="ARBA00022833"/>
    </source>
</evidence>
<accession>A0A8X6KDZ4</accession>
<keyword evidence="6" id="KW-0862">Zinc</keyword>
<dbReference type="AlphaFoldDB" id="A0A8X6KDZ4"/>
<evidence type="ECO:0000256" key="3">
    <source>
        <dbReference type="ARBA" id="ARBA00022670"/>
    </source>
</evidence>
<dbReference type="Gene3D" id="1.10.1380.10">
    <property type="entry name" value="Neutral endopeptidase , domain2"/>
    <property type="match status" value="1"/>
</dbReference>
<sequence length="744" mass="85936">MDSTNGFSKANGNKDQEFIIKKRNVWQRRSKMEKILLTVTGILLLLVIILFVLSMIQSHSDTEYCTTPACVTIAANVINFMDPSVDPCEDFYQYACGGWIKANPLPENERDWDRYEELTKTNNHILKYILENENFTLMGEAEKKARTFYKSCMNQTRIEERGAEPLLDVLKKAGGWTISGDFDIQDWNFQRMLEVQHNQYGGTAFFSWSVAPDLKNSTRNIIAIYEPYLTLHTRDYYLNETKDDKILDACLSYMSKVGVLLGGEEYATRDLMKDVLDFEKKLSEIILPDEEKMDHNKIYEKMTIADLQELMPFIHWTHYFNSAFNSVGRKVSSSEDVVVYAKEYFEKLTKLVTEYLYNPQGRVTLINYAAWTVIRGRIQYLSKPFRDANDVLNEAMFGSKDKDVRWETCVSTVDGGITFAVSAMFIRETFKGESKAMAESMVDKIKQAFKENFYYFEWMDPETQKRAAEKVDSLQEMIGFPDYILYPDQVDEEYKDLEFSETDYFNNTMNVLQYDSRREMKKLDLPTNRSEWMMSATDTNAYYSSSLNHIVITAAYLQPPFYDLHYPKSINFGAMGSVMGHEITHAFDDSGRLYDKHGNLNQWWKNSTIQNFEKRSQCFIDQYSSFEVAGTKLNGKTTLGENLADCGGLKVAYQAYQKWVAENPKELPLPGVPLTHNQLFFLAYAQSECSVSTPEKLRFAALADTHSASKYRVIGPVSNSEDFAREFKCRSKSAMNPQPKCEIW</sequence>
<dbReference type="GO" id="GO:0046872">
    <property type="term" value="F:metal ion binding"/>
    <property type="evidence" value="ECO:0007669"/>
    <property type="project" value="UniProtKB-KW"/>
</dbReference>
<dbReference type="InterPro" id="IPR000718">
    <property type="entry name" value="Peptidase_M13"/>
</dbReference>
<feature type="transmembrane region" description="Helical" evidence="8">
    <location>
        <begin position="35"/>
        <end position="56"/>
    </location>
</feature>